<evidence type="ECO:0000259" key="6">
    <source>
        <dbReference type="PROSITE" id="PS50977"/>
    </source>
</evidence>
<dbReference type="Proteomes" id="UP000590749">
    <property type="component" value="Unassembled WGS sequence"/>
</dbReference>
<dbReference type="PANTHER" id="PTHR30055:SF234">
    <property type="entry name" value="HTH-TYPE TRANSCRIPTIONAL REGULATOR BETI"/>
    <property type="match status" value="1"/>
</dbReference>
<dbReference type="AlphaFoldDB" id="A0A7W5AKP0"/>
<keyword evidence="2 4" id="KW-0238">DNA-binding</keyword>
<feature type="domain" description="HTH tetR-type" evidence="6">
    <location>
        <begin position="17"/>
        <end position="76"/>
    </location>
</feature>
<keyword evidence="1" id="KW-0805">Transcription regulation</keyword>
<dbReference type="InterPro" id="IPR001647">
    <property type="entry name" value="HTH_TetR"/>
</dbReference>
<proteinExistence type="predicted"/>
<evidence type="ECO:0000256" key="4">
    <source>
        <dbReference type="PROSITE-ProRule" id="PRU00335"/>
    </source>
</evidence>
<dbReference type="RefSeq" id="WP_183223729.1">
    <property type="nucleotide sequence ID" value="NZ_BMPW01000014.1"/>
</dbReference>
<feature type="DNA-binding region" description="H-T-H motif" evidence="4">
    <location>
        <begin position="39"/>
        <end position="58"/>
    </location>
</feature>
<dbReference type="GO" id="GO:0000976">
    <property type="term" value="F:transcription cis-regulatory region binding"/>
    <property type="evidence" value="ECO:0007669"/>
    <property type="project" value="TreeGrafter"/>
</dbReference>
<protein>
    <submittedName>
        <fullName evidence="7">AcrR family transcriptional regulator</fullName>
    </submittedName>
</protein>
<evidence type="ECO:0000256" key="1">
    <source>
        <dbReference type="ARBA" id="ARBA00023015"/>
    </source>
</evidence>
<keyword evidence="3" id="KW-0804">Transcription</keyword>
<dbReference type="Gene3D" id="1.10.357.10">
    <property type="entry name" value="Tetracycline Repressor, domain 2"/>
    <property type="match status" value="1"/>
</dbReference>
<name>A0A7W5AKP0_9ACTN</name>
<dbReference type="InterPro" id="IPR009057">
    <property type="entry name" value="Homeodomain-like_sf"/>
</dbReference>
<evidence type="ECO:0000256" key="2">
    <source>
        <dbReference type="ARBA" id="ARBA00023125"/>
    </source>
</evidence>
<accession>A0A7W5AKP0</accession>
<keyword evidence="8" id="KW-1185">Reference proteome</keyword>
<dbReference type="GO" id="GO:0003700">
    <property type="term" value="F:DNA-binding transcription factor activity"/>
    <property type="evidence" value="ECO:0007669"/>
    <property type="project" value="TreeGrafter"/>
</dbReference>
<dbReference type="PROSITE" id="PS50977">
    <property type="entry name" value="HTH_TETR_2"/>
    <property type="match status" value="1"/>
</dbReference>
<gene>
    <name evidence="7" type="ORF">FHR83_005727</name>
</gene>
<comment type="caution">
    <text evidence="7">The sequence shown here is derived from an EMBL/GenBank/DDBJ whole genome shotgun (WGS) entry which is preliminary data.</text>
</comment>
<dbReference type="Pfam" id="PF00440">
    <property type="entry name" value="TetR_N"/>
    <property type="match status" value="1"/>
</dbReference>
<evidence type="ECO:0000256" key="5">
    <source>
        <dbReference type="SAM" id="MobiDB-lite"/>
    </source>
</evidence>
<feature type="region of interest" description="Disordered" evidence="5">
    <location>
        <begin position="117"/>
        <end position="139"/>
    </location>
</feature>
<dbReference type="InterPro" id="IPR050109">
    <property type="entry name" value="HTH-type_TetR-like_transc_reg"/>
</dbReference>
<evidence type="ECO:0000313" key="8">
    <source>
        <dbReference type="Proteomes" id="UP000590749"/>
    </source>
</evidence>
<sequence length="205" mass="21864">MTDAPTSRRRAPGMSPDRRRDMIVQTALPLIAQHGAAVTTAQIARAAGIGEATVFRVFADKDAVLQACIATVLDPTVALEDLGAIDLTLPLADRLLEAADALDAYLDRMGTVLGGLHAAGLPNRRPPAPTDGAPRRDDAQAATREAVVALFEPDGDRLRLPAHVLADAYLRLLFGRTAGPGRPAEKPDRRQLIDLLLNGAFREAR</sequence>
<reference evidence="7 8" key="1">
    <citation type="submission" date="2020-08" db="EMBL/GenBank/DDBJ databases">
        <title>Genomic Encyclopedia of Type Strains, Phase III (KMG-III): the genomes of soil and plant-associated and newly described type strains.</title>
        <authorList>
            <person name="Whitman W."/>
        </authorList>
    </citation>
    <scope>NUCLEOTIDE SEQUENCE [LARGE SCALE GENOMIC DNA]</scope>
    <source>
        <strain evidence="7 8">CECT 3287</strain>
    </source>
</reference>
<dbReference type="SUPFAM" id="SSF46689">
    <property type="entry name" value="Homeodomain-like"/>
    <property type="match status" value="1"/>
</dbReference>
<evidence type="ECO:0000313" key="7">
    <source>
        <dbReference type="EMBL" id="MBB3098042.1"/>
    </source>
</evidence>
<evidence type="ECO:0000256" key="3">
    <source>
        <dbReference type="ARBA" id="ARBA00023163"/>
    </source>
</evidence>
<organism evidence="7 8">
    <name type="scientific">Actinoplanes campanulatus</name>
    <dbReference type="NCBI Taxonomy" id="113559"/>
    <lineage>
        <taxon>Bacteria</taxon>
        <taxon>Bacillati</taxon>
        <taxon>Actinomycetota</taxon>
        <taxon>Actinomycetes</taxon>
        <taxon>Micromonosporales</taxon>
        <taxon>Micromonosporaceae</taxon>
        <taxon>Actinoplanes</taxon>
    </lineage>
</organism>
<dbReference type="PRINTS" id="PR00455">
    <property type="entry name" value="HTHTETR"/>
</dbReference>
<dbReference type="EMBL" id="JACHXF010000013">
    <property type="protein sequence ID" value="MBB3098042.1"/>
    <property type="molecule type" value="Genomic_DNA"/>
</dbReference>
<dbReference type="PANTHER" id="PTHR30055">
    <property type="entry name" value="HTH-TYPE TRANSCRIPTIONAL REGULATOR RUTR"/>
    <property type="match status" value="1"/>
</dbReference>